<evidence type="ECO:0000313" key="2">
    <source>
        <dbReference type="EMBL" id="MFC3998265.1"/>
    </source>
</evidence>
<dbReference type="RefSeq" id="WP_378535976.1">
    <property type="nucleotide sequence ID" value="NZ_JBHSBH010000013.1"/>
</dbReference>
<reference evidence="3" key="1">
    <citation type="journal article" date="2019" name="Int. J. Syst. Evol. Microbiol.">
        <title>The Global Catalogue of Microorganisms (GCM) 10K type strain sequencing project: providing services to taxonomists for standard genome sequencing and annotation.</title>
        <authorList>
            <consortium name="The Broad Institute Genomics Platform"/>
            <consortium name="The Broad Institute Genome Sequencing Center for Infectious Disease"/>
            <person name="Wu L."/>
            <person name="Ma J."/>
        </authorList>
    </citation>
    <scope>NUCLEOTIDE SEQUENCE [LARGE SCALE GENOMIC DNA]</scope>
    <source>
        <strain evidence="3">TBRC 1826</strain>
    </source>
</reference>
<comment type="caution">
    <text evidence="2">The sequence shown here is derived from an EMBL/GenBank/DDBJ whole genome shotgun (WGS) entry which is preliminary data.</text>
</comment>
<dbReference type="PANTHER" id="PTHR43162:SF1">
    <property type="entry name" value="PRESTALK A DIFFERENTIATION PROTEIN A"/>
    <property type="match status" value="1"/>
</dbReference>
<accession>A0ABV8FUA0</accession>
<keyword evidence="3" id="KW-1185">Reference proteome</keyword>
<evidence type="ECO:0000259" key="1">
    <source>
        <dbReference type="Pfam" id="PF13460"/>
    </source>
</evidence>
<evidence type="ECO:0000313" key="3">
    <source>
        <dbReference type="Proteomes" id="UP001595847"/>
    </source>
</evidence>
<dbReference type="Gene3D" id="3.40.50.720">
    <property type="entry name" value="NAD(P)-binding Rossmann-like Domain"/>
    <property type="match status" value="1"/>
</dbReference>
<dbReference type="Pfam" id="PF13460">
    <property type="entry name" value="NAD_binding_10"/>
    <property type="match status" value="1"/>
</dbReference>
<name>A0ABV8FUA0_9ACTN</name>
<sequence>MTILVTGASGNVGRHVVRGLVGAGQRVRAMTHSRGAEALPRGVEAVRADFADPATFGAALEGVERVYLFSGATAAFVDRARSAGVGRFVVHSAIAAGFPDDDDPDDTGLSPLRRHLALKREEHRAVERLAEASGAEWTHVRMGLLAVGALGWAAPIRAGEPVRGPYAGAGEPLVHEADVAEVAVAALLTDDHIGAAHALTGPAKVTQAEQVDAIGRATGRAATYEEIPPDQARKEWYDPANGMDHEVIDWILDLQAASSNGPGVIAPTTTYEQLTGRPPRTFTQWALDHTNDFR</sequence>
<dbReference type="InterPro" id="IPR036291">
    <property type="entry name" value="NAD(P)-bd_dom_sf"/>
</dbReference>
<dbReference type="InterPro" id="IPR051604">
    <property type="entry name" value="Ergot_Alk_Oxidoreductase"/>
</dbReference>
<feature type="domain" description="NAD(P)-binding" evidence="1">
    <location>
        <begin position="7"/>
        <end position="188"/>
    </location>
</feature>
<dbReference type="EMBL" id="JBHSBH010000013">
    <property type="protein sequence ID" value="MFC3998265.1"/>
    <property type="molecule type" value="Genomic_DNA"/>
</dbReference>
<protein>
    <submittedName>
        <fullName evidence="2">NAD(P)H-binding protein</fullName>
    </submittedName>
</protein>
<dbReference type="PANTHER" id="PTHR43162">
    <property type="match status" value="1"/>
</dbReference>
<proteinExistence type="predicted"/>
<dbReference type="SUPFAM" id="SSF51735">
    <property type="entry name" value="NAD(P)-binding Rossmann-fold domains"/>
    <property type="match status" value="1"/>
</dbReference>
<dbReference type="InterPro" id="IPR016040">
    <property type="entry name" value="NAD(P)-bd_dom"/>
</dbReference>
<organism evidence="2 3">
    <name type="scientific">Nocardiopsis sediminis</name>
    <dbReference type="NCBI Taxonomy" id="1778267"/>
    <lineage>
        <taxon>Bacteria</taxon>
        <taxon>Bacillati</taxon>
        <taxon>Actinomycetota</taxon>
        <taxon>Actinomycetes</taxon>
        <taxon>Streptosporangiales</taxon>
        <taxon>Nocardiopsidaceae</taxon>
        <taxon>Nocardiopsis</taxon>
    </lineage>
</organism>
<dbReference type="Proteomes" id="UP001595847">
    <property type="component" value="Unassembled WGS sequence"/>
</dbReference>
<gene>
    <name evidence="2" type="ORF">ACFOVU_20235</name>
</gene>